<keyword evidence="1" id="KW-0998">Cell outer membrane</keyword>
<keyword evidence="1" id="KW-0472">Membrane</keyword>
<dbReference type="PANTHER" id="PTHR30189:SF1">
    <property type="entry name" value="LPS-ASSEMBLY PROTEIN LPTD"/>
    <property type="match status" value="1"/>
</dbReference>
<protein>
    <recommendedName>
        <fullName evidence="1">LPS-assembly protein LptD</fullName>
    </recommendedName>
</protein>
<evidence type="ECO:0000256" key="1">
    <source>
        <dbReference type="HAMAP-Rule" id="MF_01411"/>
    </source>
</evidence>
<dbReference type="RefSeq" id="WP_273691311.1">
    <property type="nucleotide sequence ID" value="NZ_CP117411.1"/>
</dbReference>
<reference evidence="4 5" key="1">
    <citation type="submission" date="2023-02" db="EMBL/GenBank/DDBJ databases">
        <title>Genome sequence of Sphingomonas naphthae.</title>
        <authorList>
            <person name="Kim S."/>
            <person name="Heo J."/>
            <person name="Kwon S.-W."/>
        </authorList>
    </citation>
    <scope>NUCLEOTIDE SEQUENCE [LARGE SCALE GENOMIC DNA]</scope>
    <source>
        <strain evidence="4 5">KACC 18716</strain>
    </source>
</reference>
<gene>
    <name evidence="1 4" type="primary">lptD</name>
    <name evidence="4" type="ORF">PQ455_08365</name>
</gene>
<dbReference type="InterPro" id="IPR050218">
    <property type="entry name" value="LptD"/>
</dbReference>
<evidence type="ECO:0000313" key="5">
    <source>
        <dbReference type="Proteomes" id="UP001220395"/>
    </source>
</evidence>
<evidence type="ECO:0000259" key="3">
    <source>
        <dbReference type="Pfam" id="PF04453"/>
    </source>
</evidence>
<dbReference type="Pfam" id="PF04453">
    <property type="entry name" value="LptD"/>
    <property type="match status" value="1"/>
</dbReference>
<dbReference type="HAMAP" id="MF_01411">
    <property type="entry name" value="LPS_assembly_LptD"/>
    <property type="match status" value="1"/>
</dbReference>
<dbReference type="InterPro" id="IPR020889">
    <property type="entry name" value="LipoPS_assembly_LptD"/>
</dbReference>
<dbReference type="EMBL" id="CP117411">
    <property type="protein sequence ID" value="WCT75426.1"/>
    <property type="molecule type" value="Genomic_DNA"/>
</dbReference>
<dbReference type="Proteomes" id="UP001220395">
    <property type="component" value="Chromosome"/>
</dbReference>
<comment type="subcellular location">
    <subcellularLocation>
        <location evidence="1">Cell outer membrane</location>
    </subcellularLocation>
</comment>
<keyword evidence="5" id="KW-1185">Reference proteome</keyword>
<keyword evidence="1" id="KW-0732">Signal</keyword>
<feature type="region of interest" description="Disordered" evidence="2">
    <location>
        <begin position="1"/>
        <end position="20"/>
    </location>
</feature>
<name>A0ABY7TR04_9SPHN</name>
<proteinExistence type="inferred from homology"/>
<dbReference type="Gene3D" id="2.60.450.10">
    <property type="entry name" value="Lipopolysaccharide (LPS) transport protein A like domain"/>
    <property type="match status" value="1"/>
</dbReference>
<feature type="domain" description="LptD C-terminal" evidence="3">
    <location>
        <begin position="302"/>
        <end position="669"/>
    </location>
</feature>
<organism evidence="4 5">
    <name type="scientific">Sphingomonas naphthae</name>
    <dbReference type="NCBI Taxonomy" id="1813468"/>
    <lineage>
        <taxon>Bacteria</taxon>
        <taxon>Pseudomonadati</taxon>
        <taxon>Pseudomonadota</taxon>
        <taxon>Alphaproteobacteria</taxon>
        <taxon>Sphingomonadales</taxon>
        <taxon>Sphingomonadaceae</taxon>
        <taxon>Sphingomonas</taxon>
    </lineage>
</organism>
<accession>A0ABY7TR04</accession>
<comment type="caution">
    <text evidence="1">Lacks conserved residue(s) required for the propagation of feature annotation.</text>
</comment>
<dbReference type="PANTHER" id="PTHR30189">
    <property type="entry name" value="LPS-ASSEMBLY PROTEIN"/>
    <property type="match status" value="1"/>
</dbReference>
<comment type="function">
    <text evidence="1">Involved in the assembly of lipopolysaccharide (LPS) at the surface of the outer membrane.</text>
</comment>
<comment type="similarity">
    <text evidence="1">Belongs to the LptD family.</text>
</comment>
<dbReference type="InterPro" id="IPR007543">
    <property type="entry name" value="LptD_C"/>
</dbReference>
<comment type="subunit">
    <text evidence="1">Component of the lipopolysaccharide transport and assembly complex.</text>
</comment>
<evidence type="ECO:0000313" key="4">
    <source>
        <dbReference type="EMBL" id="WCT75426.1"/>
    </source>
</evidence>
<evidence type="ECO:0000256" key="2">
    <source>
        <dbReference type="SAM" id="MobiDB-lite"/>
    </source>
</evidence>
<sequence length="742" mass="81697">MADPAFAQAPAAPALGEARPNLQTPAIALPETSGAPTPANDEEVTFSSATLDYASDDDIVTATGDVRMVRAGSRLRADKVVWNRKTGQVTANGNVAVVNPGGDKLYGDSIELTDTLKDGVIANLLLVLDDGGRLAARKGTRANGVSTLQNAAYTACRVVDSDGCPKVPVWQITALRVVHDPTKHRVSYKDARFVLFGMPILWLPTFSHPDGSGQQGNSGLLVPNLSYNRTNGLEVALPYYYKFGPNGDLTVTPHVYTAVLPALEFKYRRLTSIGAYQISGIGTQSSKLPIGAPATQDSDKAFRGYLNANGRFQFGPNWTVTAVGRVTTDRTFLRRYDITGEDRLRSTVQVERVDADSYLRIAGWAVQTLRAVGSQGQQPFALPAIDYRRRIDETLLGGHIDLQGNSLALIRTEGQDTQRAFAAAMWTRDMLTGMGQMVSFTGYARGDVYHTSDTLSTATVAYRGDKGWTTRGIAAAAADVRWPFIGTLFGGTQRITPRFQLVATPGTPNLRIPNEDARAVDLEDSNLFALNRFNGYDRWEDSSRATYGFEWNYDRPGVAIRGVIGQSYRLQARQDILSQGTGLSDRWSDYVGRVSVRYGTFLELTERFRLDKNGLKVRRNEIDATIGSRATYFTAGYLRLNRNILSSIEDLRDHEEIRVGARVKVARFWSIFGSTVVDLTGRNDDPVANTDGFEPFRHRLGILYSDDCLDLGITWKRDYFRTGDARGGNAFLLKLAFKNIGR</sequence>